<organism evidence="2 3">
    <name type="scientific">Lophiotrema nucula</name>
    <dbReference type="NCBI Taxonomy" id="690887"/>
    <lineage>
        <taxon>Eukaryota</taxon>
        <taxon>Fungi</taxon>
        <taxon>Dikarya</taxon>
        <taxon>Ascomycota</taxon>
        <taxon>Pezizomycotina</taxon>
        <taxon>Dothideomycetes</taxon>
        <taxon>Pleosporomycetidae</taxon>
        <taxon>Pleosporales</taxon>
        <taxon>Lophiotremataceae</taxon>
        <taxon>Lophiotrema</taxon>
    </lineage>
</organism>
<dbReference type="Proteomes" id="UP000799770">
    <property type="component" value="Unassembled WGS sequence"/>
</dbReference>
<accession>A0A6A5ZCC6</accession>
<evidence type="ECO:0000256" key="1">
    <source>
        <dbReference type="SAM" id="Coils"/>
    </source>
</evidence>
<gene>
    <name evidence="2" type="ORF">BDV96DRAFT_36279</name>
</gene>
<sequence>MCRIKETPLKCGCTSDELLDAGPCIHAVRYNPKLLDDPPGTVPEYCPNGFEIVHPGPGFKVKDLCKFDHEFNRRLYRTEVQAMKDKKLIAFNYFRNRVLEIRKRLEDRATELPLPDFGHNTFADLDLDSETHIEFAKKMLEIHRLTCYVFPKAKEANYSFGKAIIASGKLFLSFTARDFQPGYLAGVKRFMAPVEEWVKNVLEPLEEGMLEAEDEMKRLVKEAEAMMERYRECSLGSEEMDLSE</sequence>
<proteinExistence type="predicted"/>
<dbReference type="EMBL" id="ML977320">
    <property type="protein sequence ID" value="KAF2116856.1"/>
    <property type="molecule type" value="Genomic_DNA"/>
</dbReference>
<keyword evidence="3" id="KW-1185">Reference proteome</keyword>
<protein>
    <submittedName>
        <fullName evidence="2">Uncharacterized protein</fullName>
    </submittedName>
</protein>
<keyword evidence="1" id="KW-0175">Coiled coil</keyword>
<dbReference type="AlphaFoldDB" id="A0A6A5ZCC6"/>
<name>A0A6A5ZCC6_9PLEO</name>
<feature type="coiled-coil region" evidence="1">
    <location>
        <begin position="202"/>
        <end position="233"/>
    </location>
</feature>
<evidence type="ECO:0000313" key="3">
    <source>
        <dbReference type="Proteomes" id="UP000799770"/>
    </source>
</evidence>
<reference evidence="2" key="1">
    <citation type="journal article" date="2020" name="Stud. Mycol.">
        <title>101 Dothideomycetes genomes: a test case for predicting lifestyles and emergence of pathogens.</title>
        <authorList>
            <person name="Haridas S."/>
            <person name="Albert R."/>
            <person name="Binder M."/>
            <person name="Bloem J."/>
            <person name="Labutti K."/>
            <person name="Salamov A."/>
            <person name="Andreopoulos B."/>
            <person name="Baker S."/>
            <person name="Barry K."/>
            <person name="Bills G."/>
            <person name="Bluhm B."/>
            <person name="Cannon C."/>
            <person name="Castanera R."/>
            <person name="Culley D."/>
            <person name="Daum C."/>
            <person name="Ezra D."/>
            <person name="Gonzalez J."/>
            <person name="Henrissat B."/>
            <person name="Kuo A."/>
            <person name="Liang C."/>
            <person name="Lipzen A."/>
            <person name="Lutzoni F."/>
            <person name="Magnuson J."/>
            <person name="Mondo S."/>
            <person name="Nolan M."/>
            <person name="Ohm R."/>
            <person name="Pangilinan J."/>
            <person name="Park H.-J."/>
            <person name="Ramirez L."/>
            <person name="Alfaro M."/>
            <person name="Sun H."/>
            <person name="Tritt A."/>
            <person name="Yoshinaga Y."/>
            <person name="Zwiers L.-H."/>
            <person name="Turgeon B."/>
            <person name="Goodwin S."/>
            <person name="Spatafora J."/>
            <person name="Crous P."/>
            <person name="Grigoriev I."/>
        </authorList>
    </citation>
    <scope>NUCLEOTIDE SEQUENCE</scope>
    <source>
        <strain evidence="2">CBS 627.86</strain>
    </source>
</reference>
<evidence type="ECO:0000313" key="2">
    <source>
        <dbReference type="EMBL" id="KAF2116856.1"/>
    </source>
</evidence>